<accession>D1NV35</accession>
<dbReference type="AlphaFoldDB" id="D1NV35"/>
<evidence type="ECO:0000313" key="2">
    <source>
        <dbReference type="EMBL" id="EFA22686.1"/>
    </source>
</evidence>
<evidence type="ECO:0000313" key="3">
    <source>
        <dbReference type="Proteomes" id="UP000003656"/>
    </source>
</evidence>
<protein>
    <submittedName>
        <fullName evidence="2">Uncharacterized protein</fullName>
    </submittedName>
</protein>
<evidence type="ECO:0000256" key="1">
    <source>
        <dbReference type="SAM" id="MobiDB-lite"/>
    </source>
</evidence>
<dbReference type="EMBL" id="ABXB03000003">
    <property type="protein sequence ID" value="EFA22686.1"/>
    <property type="molecule type" value="Genomic_DNA"/>
</dbReference>
<proteinExistence type="predicted"/>
<sequence length="43" mass="4620">MNKKTTGAKGATQVSGRHGQASRPCRAASTVTDTRQARRYVKS</sequence>
<name>D1NV35_9BIFI</name>
<gene>
    <name evidence="2" type="ORF">BIFGAL_03717</name>
</gene>
<reference evidence="2 3" key="1">
    <citation type="submission" date="2009-11" db="EMBL/GenBank/DDBJ databases">
        <authorList>
            <person name="Weinstock G."/>
            <person name="Sodergren E."/>
            <person name="Clifton S."/>
            <person name="Fulton L."/>
            <person name="Fulton B."/>
            <person name="Courtney L."/>
            <person name="Fronick C."/>
            <person name="Harrison M."/>
            <person name="Strong C."/>
            <person name="Farmer C."/>
            <person name="Delahaunty K."/>
            <person name="Markovic C."/>
            <person name="Hall O."/>
            <person name="Minx P."/>
            <person name="Tomlinson C."/>
            <person name="Mitreva M."/>
            <person name="Nelson J."/>
            <person name="Hou S."/>
            <person name="Wollam A."/>
            <person name="Pepin K.H."/>
            <person name="Johnson M."/>
            <person name="Bhonagiri V."/>
            <person name="Nash W.E."/>
            <person name="Warren W."/>
            <person name="Chinwalla A."/>
            <person name="Mardis E.R."/>
            <person name="Wilson R.K."/>
        </authorList>
    </citation>
    <scope>NUCLEOTIDE SEQUENCE [LARGE SCALE GENOMIC DNA]</scope>
    <source>
        <strain evidence="2 3">DSM 20093</strain>
    </source>
</reference>
<feature type="region of interest" description="Disordered" evidence="1">
    <location>
        <begin position="1"/>
        <end position="43"/>
    </location>
</feature>
<dbReference type="Proteomes" id="UP000003656">
    <property type="component" value="Unassembled WGS sequence"/>
</dbReference>
<organism evidence="2 3">
    <name type="scientific">Bifidobacterium gallicum DSM 20093 = LMG 11596</name>
    <dbReference type="NCBI Taxonomy" id="561180"/>
    <lineage>
        <taxon>Bacteria</taxon>
        <taxon>Bacillati</taxon>
        <taxon>Actinomycetota</taxon>
        <taxon>Actinomycetes</taxon>
        <taxon>Bifidobacteriales</taxon>
        <taxon>Bifidobacteriaceae</taxon>
        <taxon>Bifidobacterium</taxon>
    </lineage>
</organism>
<comment type="caution">
    <text evidence="2">The sequence shown here is derived from an EMBL/GenBank/DDBJ whole genome shotgun (WGS) entry which is preliminary data.</text>
</comment>